<comment type="caution">
    <text evidence="1">The sequence shown here is derived from an EMBL/GenBank/DDBJ whole genome shotgun (WGS) entry which is preliminary data.</text>
</comment>
<dbReference type="OrthoDB" id="3139566at2759"/>
<name>A0A369KDZ5_HYPMA</name>
<gene>
    <name evidence="1" type="ORF">Hypma_004892</name>
</gene>
<dbReference type="SUPFAM" id="SSF52047">
    <property type="entry name" value="RNI-like"/>
    <property type="match status" value="1"/>
</dbReference>
<dbReference type="InParanoid" id="A0A369KDZ5"/>
<evidence type="ECO:0000313" key="2">
    <source>
        <dbReference type="Proteomes" id="UP000076154"/>
    </source>
</evidence>
<protein>
    <recommendedName>
        <fullName evidence="3">F-box domain-containing protein</fullName>
    </recommendedName>
</protein>
<proteinExistence type="predicted"/>
<accession>A0A369KDZ5</accession>
<dbReference type="Proteomes" id="UP000076154">
    <property type="component" value="Unassembled WGS sequence"/>
</dbReference>
<organism evidence="1 2">
    <name type="scientific">Hypsizygus marmoreus</name>
    <name type="common">White beech mushroom</name>
    <name type="synonym">Agaricus marmoreus</name>
    <dbReference type="NCBI Taxonomy" id="39966"/>
    <lineage>
        <taxon>Eukaryota</taxon>
        <taxon>Fungi</taxon>
        <taxon>Dikarya</taxon>
        <taxon>Basidiomycota</taxon>
        <taxon>Agaricomycotina</taxon>
        <taxon>Agaricomycetes</taxon>
        <taxon>Agaricomycetidae</taxon>
        <taxon>Agaricales</taxon>
        <taxon>Tricholomatineae</taxon>
        <taxon>Lyophyllaceae</taxon>
        <taxon>Hypsizygus</taxon>
    </lineage>
</organism>
<sequence>MEIFLFTRSWEPYTFRMRDLEPIMAGPGPGESPLGITHVCSEWRRVALSMPMLWSTIKARHKAHQPSANQWILAHDSRLQAWLTRAGTHSLLDITFESNADFPTSDQRVSALSWILPYQHRIRTLSLKGYFEEFPGGSYSVLEMLRLSNACLHNWPSPISMPALRRVGICGLFVHYPFIPWQQITHLYLHVYSADPLLSIISQSTALVKLDISFDPTEIFYMAPNVDVEDDERLRMEYLETLILQGNEITTLLFPYLVLPALSDLQLHSCWNPSVYHALQGRSFFQLRSFTFRGYDMSEADFLNLLSSMPSLKDVRYSKLNETVIGGLTWNFGSGSCNLAPNLEYLGIFTDYALDEHIAVDDDVILNMVASRDPSRTPRVLDTGPLFESRIIRSHLPKKSCDDAALQEFALKEDAYADYSSNSDLDVDSVYCYMGRSERVHIFF</sequence>
<dbReference type="Gene3D" id="3.80.10.10">
    <property type="entry name" value="Ribonuclease Inhibitor"/>
    <property type="match status" value="1"/>
</dbReference>
<dbReference type="AlphaFoldDB" id="A0A369KDZ5"/>
<reference evidence="1" key="1">
    <citation type="submission" date="2018-04" db="EMBL/GenBank/DDBJ databases">
        <title>Whole genome sequencing of Hypsizygus marmoreus.</title>
        <authorList>
            <person name="Choi I.-G."/>
            <person name="Min B."/>
            <person name="Kim J.-G."/>
            <person name="Kim S."/>
            <person name="Oh Y.-L."/>
            <person name="Kong W.-S."/>
            <person name="Park H."/>
            <person name="Jeong J."/>
            <person name="Song E.-S."/>
        </authorList>
    </citation>
    <scope>NUCLEOTIDE SEQUENCE [LARGE SCALE GENOMIC DNA]</scope>
    <source>
        <strain evidence="1">51987-8</strain>
    </source>
</reference>
<evidence type="ECO:0008006" key="3">
    <source>
        <dbReference type="Google" id="ProtNLM"/>
    </source>
</evidence>
<dbReference type="InterPro" id="IPR032675">
    <property type="entry name" value="LRR_dom_sf"/>
</dbReference>
<keyword evidence="2" id="KW-1185">Reference proteome</keyword>
<dbReference type="EMBL" id="LUEZ02000003">
    <property type="protein sequence ID" value="RDB30895.1"/>
    <property type="molecule type" value="Genomic_DNA"/>
</dbReference>
<evidence type="ECO:0000313" key="1">
    <source>
        <dbReference type="EMBL" id="RDB30895.1"/>
    </source>
</evidence>